<keyword evidence="6" id="KW-0441">Lipid A biosynthesis</keyword>
<keyword evidence="7" id="KW-0328">Glycosyltransferase</keyword>
<keyword evidence="9" id="KW-0443">Lipid metabolism</keyword>
<dbReference type="Pfam" id="PF02684">
    <property type="entry name" value="LpxB"/>
    <property type="match status" value="1"/>
</dbReference>
<dbReference type="EMBL" id="AP023361">
    <property type="protein sequence ID" value="BCJ90778.1"/>
    <property type="molecule type" value="Genomic_DNA"/>
</dbReference>
<dbReference type="RefSeq" id="WP_222877386.1">
    <property type="nucleotide sequence ID" value="NZ_AP023361.1"/>
</dbReference>
<evidence type="ECO:0000313" key="13">
    <source>
        <dbReference type="Proteomes" id="UP000515317"/>
    </source>
</evidence>
<reference evidence="12 13" key="1">
    <citation type="submission" date="2020-08" db="EMBL/GenBank/DDBJ databases">
        <title>Genome sequence of Rhizobiales bacterium strain IZ6.</title>
        <authorList>
            <person name="Nakai R."/>
            <person name="Naganuma T."/>
        </authorList>
    </citation>
    <scope>NUCLEOTIDE SEQUENCE [LARGE SCALE GENOMIC DNA]</scope>
    <source>
        <strain evidence="12 13">IZ6</strain>
    </source>
</reference>
<proteinExistence type="inferred from homology"/>
<dbReference type="GO" id="GO:0005543">
    <property type="term" value="F:phospholipid binding"/>
    <property type="evidence" value="ECO:0007669"/>
    <property type="project" value="TreeGrafter"/>
</dbReference>
<evidence type="ECO:0000256" key="3">
    <source>
        <dbReference type="ARBA" id="ARBA00012687"/>
    </source>
</evidence>
<dbReference type="EC" id="2.4.1.182" evidence="3 11"/>
<evidence type="ECO:0000256" key="5">
    <source>
        <dbReference type="ARBA" id="ARBA00022516"/>
    </source>
</evidence>
<evidence type="ECO:0000256" key="2">
    <source>
        <dbReference type="ARBA" id="ARBA00007868"/>
    </source>
</evidence>
<comment type="catalytic activity">
    <reaction evidence="10">
        <text>a lipid X + a UDP-2-N,3-O-bis[(3R)-3-hydroxyacyl]-alpha-D-glucosamine = a lipid A disaccharide + UDP + H(+)</text>
        <dbReference type="Rhea" id="RHEA:67828"/>
        <dbReference type="ChEBI" id="CHEBI:15378"/>
        <dbReference type="ChEBI" id="CHEBI:58223"/>
        <dbReference type="ChEBI" id="CHEBI:137748"/>
        <dbReference type="ChEBI" id="CHEBI:176338"/>
        <dbReference type="ChEBI" id="CHEBI:176343"/>
        <dbReference type="EC" id="2.4.1.182"/>
    </reaction>
</comment>
<evidence type="ECO:0000256" key="9">
    <source>
        <dbReference type="ARBA" id="ARBA00023098"/>
    </source>
</evidence>
<dbReference type="GO" id="GO:0016020">
    <property type="term" value="C:membrane"/>
    <property type="evidence" value="ECO:0007669"/>
    <property type="project" value="GOC"/>
</dbReference>
<sequence length="381" mass="41425">MSFPLDIFIVAGEHSGDQLGFKLIRALREETDISVRGVGGPLMAGEGVASLFPLEDIAVMGFSAVIARLPLLKRRIDETVAAILANPPDVLVIIDSPDFTHRVAKAVRKKLRRLPVVDYVSPSVWAWRSGRARKMRAYVDKVLALLPFEPDAHLRLGGPDCVYVGHPLIERLSELRPMQGERKPVANGVNLLVLPGSRGSVVRRHMPLFGEVLKRLGTANLAVTIPAVPKLADEISELASTWPLAPRLVSGEAEKFAAMRAANVALAASGTSTLELALSGVPLIGAYRVEPLANIVRHFVKIEAPHILLPNLVLGQRAIPEFVAGDARPERIAPALELLFGDTPQRRAQETALRALDERMKVEDAPSRLAAREILKLVRGI</sequence>
<keyword evidence="5" id="KW-0444">Lipid biosynthesis</keyword>
<accession>A0A6S6QW87</accession>
<dbReference type="PANTHER" id="PTHR30372">
    <property type="entry name" value="LIPID-A-DISACCHARIDE SYNTHASE"/>
    <property type="match status" value="1"/>
</dbReference>
<evidence type="ECO:0000313" key="12">
    <source>
        <dbReference type="EMBL" id="BCJ90778.1"/>
    </source>
</evidence>
<gene>
    <name evidence="12" type="primary">lpxB</name>
    <name evidence="12" type="ORF">IZ6_15130</name>
</gene>
<organism evidence="12 13">
    <name type="scientific">Terrihabitans soli</name>
    <dbReference type="NCBI Taxonomy" id="708113"/>
    <lineage>
        <taxon>Bacteria</taxon>
        <taxon>Pseudomonadati</taxon>
        <taxon>Pseudomonadota</taxon>
        <taxon>Alphaproteobacteria</taxon>
        <taxon>Hyphomicrobiales</taxon>
        <taxon>Terrihabitans</taxon>
    </lineage>
</organism>
<evidence type="ECO:0000256" key="11">
    <source>
        <dbReference type="NCBIfam" id="TIGR00215"/>
    </source>
</evidence>
<keyword evidence="13" id="KW-1185">Reference proteome</keyword>
<protein>
    <recommendedName>
        <fullName evidence="4 11">Lipid-A-disaccharide synthase</fullName>
        <ecNumber evidence="3 11">2.4.1.182</ecNumber>
    </recommendedName>
</protein>
<dbReference type="Proteomes" id="UP000515317">
    <property type="component" value="Chromosome"/>
</dbReference>
<keyword evidence="8" id="KW-0808">Transferase</keyword>
<evidence type="ECO:0000256" key="6">
    <source>
        <dbReference type="ARBA" id="ARBA00022556"/>
    </source>
</evidence>
<evidence type="ECO:0000256" key="7">
    <source>
        <dbReference type="ARBA" id="ARBA00022676"/>
    </source>
</evidence>
<dbReference type="PANTHER" id="PTHR30372:SF4">
    <property type="entry name" value="LIPID-A-DISACCHARIDE SYNTHASE, MITOCHONDRIAL-RELATED"/>
    <property type="match status" value="1"/>
</dbReference>
<evidence type="ECO:0000256" key="8">
    <source>
        <dbReference type="ARBA" id="ARBA00022679"/>
    </source>
</evidence>
<evidence type="ECO:0000256" key="10">
    <source>
        <dbReference type="ARBA" id="ARBA00048975"/>
    </source>
</evidence>
<evidence type="ECO:0000256" key="4">
    <source>
        <dbReference type="ARBA" id="ARBA00020902"/>
    </source>
</evidence>
<comment type="similarity">
    <text evidence="2">Belongs to the LpxB family.</text>
</comment>
<dbReference type="SUPFAM" id="SSF53756">
    <property type="entry name" value="UDP-Glycosyltransferase/glycogen phosphorylase"/>
    <property type="match status" value="1"/>
</dbReference>
<dbReference type="GO" id="GO:0008915">
    <property type="term" value="F:lipid-A-disaccharide synthase activity"/>
    <property type="evidence" value="ECO:0007669"/>
    <property type="project" value="UniProtKB-UniRule"/>
</dbReference>
<name>A0A6S6QW87_9HYPH</name>
<dbReference type="AlphaFoldDB" id="A0A6S6QW87"/>
<dbReference type="InterPro" id="IPR003835">
    <property type="entry name" value="Glyco_trans_19"/>
</dbReference>
<dbReference type="GO" id="GO:0009245">
    <property type="term" value="P:lipid A biosynthetic process"/>
    <property type="evidence" value="ECO:0007669"/>
    <property type="project" value="UniProtKB-UniRule"/>
</dbReference>
<comment type="function">
    <text evidence="1">Condensation of UDP-2,3-diacylglucosamine and 2,3-diacylglucosamine-1-phosphate to form lipid A disaccharide, a precursor of lipid A, a phosphorylated glycolipid that anchors the lipopolysaccharide to the outer membrane of the cell.</text>
</comment>
<dbReference type="KEGG" id="tso:IZ6_15130"/>
<dbReference type="NCBIfam" id="TIGR00215">
    <property type="entry name" value="lpxB"/>
    <property type="match status" value="1"/>
</dbReference>
<evidence type="ECO:0000256" key="1">
    <source>
        <dbReference type="ARBA" id="ARBA00002056"/>
    </source>
</evidence>